<dbReference type="InterPro" id="IPR018497">
    <property type="entry name" value="Peptidase_M13_C"/>
</dbReference>
<organism evidence="12 13">
    <name type="scientific">Microctonus hyperodae</name>
    <name type="common">Parasitoid wasp</name>
    <dbReference type="NCBI Taxonomy" id="165561"/>
    <lineage>
        <taxon>Eukaryota</taxon>
        <taxon>Metazoa</taxon>
        <taxon>Ecdysozoa</taxon>
        <taxon>Arthropoda</taxon>
        <taxon>Hexapoda</taxon>
        <taxon>Insecta</taxon>
        <taxon>Pterygota</taxon>
        <taxon>Neoptera</taxon>
        <taxon>Endopterygota</taxon>
        <taxon>Hymenoptera</taxon>
        <taxon>Apocrita</taxon>
        <taxon>Ichneumonoidea</taxon>
        <taxon>Braconidae</taxon>
        <taxon>Euphorinae</taxon>
        <taxon>Microctonus</taxon>
    </lineage>
</organism>
<dbReference type="InterPro" id="IPR042089">
    <property type="entry name" value="Peptidase_M13_dom_2"/>
</dbReference>
<dbReference type="CDD" id="cd08662">
    <property type="entry name" value="M13"/>
    <property type="match status" value="1"/>
</dbReference>
<feature type="domain" description="Peptidase M13 C-terminal" evidence="10">
    <location>
        <begin position="576"/>
        <end position="780"/>
    </location>
</feature>
<comment type="subcellular location">
    <subcellularLocation>
        <location evidence="2">Cell membrane</location>
        <topology evidence="2">Single-pass type II membrane protein</topology>
    </subcellularLocation>
</comment>
<keyword evidence="9" id="KW-0472">Membrane</keyword>
<dbReference type="PANTHER" id="PTHR11733:SF224">
    <property type="entry name" value="NEPRILYSIN-2"/>
    <property type="match status" value="1"/>
</dbReference>
<evidence type="ECO:0000259" key="11">
    <source>
        <dbReference type="Pfam" id="PF05649"/>
    </source>
</evidence>
<comment type="caution">
    <text evidence="12">The sequence shown here is derived from an EMBL/GenBank/DDBJ whole genome shotgun (WGS) entry which is preliminary data.</text>
</comment>
<reference evidence="12" key="2">
    <citation type="submission" date="2023-03" db="EMBL/GenBank/DDBJ databases">
        <authorList>
            <person name="Inwood S.N."/>
            <person name="Skelly J.G."/>
            <person name="Guhlin J."/>
            <person name="Harrop T.W.R."/>
            <person name="Goldson S.G."/>
            <person name="Dearden P.K."/>
        </authorList>
    </citation>
    <scope>NUCLEOTIDE SEQUENCE</scope>
    <source>
        <strain evidence="12">Lincoln</strain>
        <tissue evidence="12">Whole body</tissue>
    </source>
</reference>
<evidence type="ECO:0000256" key="2">
    <source>
        <dbReference type="ARBA" id="ARBA00004401"/>
    </source>
</evidence>
<keyword evidence="4" id="KW-0645">Protease</keyword>
<sequence>MTQQLSIPIPGNTLHECKVNIKSNKTSIFKSCLSCSRNMTLMMLLLLTIIILIIVPWIYCEMQQDENKMDESDGKNHEESFPLIDDESENVCTTFICKQSARQILNNMDESVEPCDDFYNFACGNFLNTTTIPDDSGSVDIFTAINHELEKQLKNSLEELILPDEPKSFKNAKIFYKSCMNTTMIEQRGLEPFNKILKNLGGWPVIEDENWNENDFTWTESVYKCHEIGFSDSYFLNFGITPDAKNTSKLVIELDQVSFELEEFFITNENDDIDLLKKINNSHNAFRKLYNDYMFDIAVLLGAPKNNKTMNQLKETYKFKRALINISLSKEERHDANKLYNPMTVADLSIKHPSIPWKKYFNTIFAPNVTIDDDEIVIVAVPSYISKFEKLINKTSKRTQANYVMWRVIQDSIDFLTENILDRQSKFIKDLSGISKREPRWKMCIEKTSMFPSVQAMYIKKYFNKNAKRNIGEMVGDIRNQLNKTLHENDWMDDDTKKNAVDKADAMLSCIAYPDELLNDEKLKETHEESLEFYDDKFMENILAINLIMKKETYANFRNPFNRSDWMNHIKVAVVNAFYNRIENSIELPAGILQGFIYNDHRPKYMNYGAIGTIIGHEFTHGFDDQGRQFDKDGHLKNWWTPITDEKYRRKAECMIDQYSNYTVGEIDMKIKGLNTLDENIADNGGFKLAYLAYKDWSERNGEELTLPGLKFNPRQLFWITAANIWCRKIRNEIAEDDIENDIHSPGKFRVIGSFSNSESFANDFYCKDDSKMNPKNKCTLW</sequence>
<dbReference type="GO" id="GO:0016485">
    <property type="term" value="P:protein processing"/>
    <property type="evidence" value="ECO:0007669"/>
    <property type="project" value="TreeGrafter"/>
</dbReference>
<dbReference type="EMBL" id="JAQQBR010001834">
    <property type="protein sequence ID" value="KAK0162089.1"/>
    <property type="molecule type" value="Genomic_DNA"/>
</dbReference>
<keyword evidence="7" id="KW-0862">Zinc</keyword>
<dbReference type="InterPro" id="IPR008753">
    <property type="entry name" value="Peptidase_M13_N"/>
</dbReference>
<keyword evidence="6" id="KW-0378">Hydrolase</keyword>
<comment type="cofactor">
    <cofactor evidence="1">
        <name>Zn(2+)</name>
        <dbReference type="ChEBI" id="CHEBI:29105"/>
    </cofactor>
</comment>
<evidence type="ECO:0000313" key="12">
    <source>
        <dbReference type="EMBL" id="KAK0162089.1"/>
    </source>
</evidence>
<evidence type="ECO:0000256" key="9">
    <source>
        <dbReference type="SAM" id="Phobius"/>
    </source>
</evidence>
<dbReference type="GO" id="GO:0005886">
    <property type="term" value="C:plasma membrane"/>
    <property type="evidence" value="ECO:0007669"/>
    <property type="project" value="UniProtKB-SubCell"/>
</dbReference>
<dbReference type="InterPro" id="IPR024079">
    <property type="entry name" value="MetalloPept_cat_dom_sf"/>
</dbReference>
<keyword evidence="13" id="KW-1185">Reference proteome</keyword>
<evidence type="ECO:0000259" key="10">
    <source>
        <dbReference type="Pfam" id="PF01431"/>
    </source>
</evidence>
<dbReference type="Pfam" id="PF05649">
    <property type="entry name" value="Peptidase_M13_N"/>
    <property type="match status" value="1"/>
</dbReference>
<dbReference type="Pfam" id="PF01431">
    <property type="entry name" value="Peptidase_M13"/>
    <property type="match status" value="1"/>
</dbReference>
<evidence type="ECO:0000256" key="1">
    <source>
        <dbReference type="ARBA" id="ARBA00001947"/>
    </source>
</evidence>
<dbReference type="GO" id="GO:0046872">
    <property type="term" value="F:metal ion binding"/>
    <property type="evidence" value="ECO:0007669"/>
    <property type="project" value="UniProtKB-KW"/>
</dbReference>
<dbReference type="Gene3D" id="3.40.390.10">
    <property type="entry name" value="Collagenase (Catalytic Domain)"/>
    <property type="match status" value="1"/>
</dbReference>
<proteinExistence type="inferred from homology"/>
<evidence type="ECO:0000313" key="13">
    <source>
        <dbReference type="Proteomes" id="UP001168972"/>
    </source>
</evidence>
<evidence type="ECO:0000256" key="4">
    <source>
        <dbReference type="ARBA" id="ARBA00022670"/>
    </source>
</evidence>
<dbReference type="Proteomes" id="UP001168972">
    <property type="component" value="Unassembled WGS sequence"/>
</dbReference>
<keyword evidence="9" id="KW-0812">Transmembrane</keyword>
<dbReference type="PANTHER" id="PTHR11733">
    <property type="entry name" value="ZINC METALLOPROTEASE FAMILY M13 NEPRILYSIN-RELATED"/>
    <property type="match status" value="1"/>
</dbReference>
<feature type="domain" description="Peptidase M13 N-terminal" evidence="11">
    <location>
        <begin position="114"/>
        <end position="514"/>
    </location>
</feature>
<evidence type="ECO:0000256" key="3">
    <source>
        <dbReference type="ARBA" id="ARBA00007357"/>
    </source>
</evidence>
<evidence type="ECO:0000256" key="8">
    <source>
        <dbReference type="ARBA" id="ARBA00023049"/>
    </source>
</evidence>
<evidence type="ECO:0000256" key="6">
    <source>
        <dbReference type="ARBA" id="ARBA00022801"/>
    </source>
</evidence>
<dbReference type="SUPFAM" id="SSF55486">
    <property type="entry name" value="Metalloproteases ('zincins'), catalytic domain"/>
    <property type="match status" value="1"/>
</dbReference>
<dbReference type="Gene3D" id="1.10.1380.10">
    <property type="entry name" value="Neutral endopeptidase , domain2"/>
    <property type="match status" value="1"/>
</dbReference>
<keyword evidence="8" id="KW-0482">Metalloprotease</keyword>
<gene>
    <name evidence="12" type="ORF">PV327_008454</name>
</gene>
<keyword evidence="9" id="KW-1133">Transmembrane helix</keyword>
<name>A0AA39F352_MICHY</name>
<dbReference type="GO" id="GO:0004222">
    <property type="term" value="F:metalloendopeptidase activity"/>
    <property type="evidence" value="ECO:0007669"/>
    <property type="project" value="InterPro"/>
</dbReference>
<evidence type="ECO:0000256" key="5">
    <source>
        <dbReference type="ARBA" id="ARBA00022723"/>
    </source>
</evidence>
<evidence type="ECO:0000256" key="7">
    <source>
        <dbReference type="ARBA" id="ARBA00022833"/>
    </source>
</evidence>
<dbReference type="PRINTS" id="PR00786">
    <property type="entry name" value="NEPRILYSIN"/>
</dbReference>
<comment type="similarity">
    <text evidence="3">Belongs to the peptidase M13 family.</text>
</comment>
<dbReference type="AlphaFoldDB" id="A0AA39F352"/>
<reference evidence="12" key="1">
    <citation type="journal article" date="2023" name="bioRxiv">
        <title>Scaffold-level genome assemblies of two parasitoid biocontrol wasps reveal the parthenogenesis mechanism and an associated novel virus.</title>
        <authorList>
            <person name="Inwood S."/>
            <person name="Skelly J."/>
            <person name="Guhlin J."/>
            <person name="Harrop T."/>
            <person name="Goldson S."/>
            <person name="Dearden P."/>
        </authorList>
    </citation>
    <scope>NUCLEOTIDE SEQUENCE</scope>
    <source>
        <strain evidence="12">Lincoln</strain>
        <tissue evidence="12">Whole body</tissue>
    </source>
</reference>
<feature type="transmembrane region" description="Helical" evidence="9">
    <location>
        <begin position="39"/>
        <end position="59"/>
    </location>
</feature>
<protein>
    <submittedName>
        <fullName evidence="12">Uncharacterized protein</fullName>
    </submittedName>
</protein>
<accession>A0AA39F352</accession>
<keyword evidence="5" id="KW-0479">Metal-binding</keyword>
<dbReference type="InterPro" id="IPR000718">
    <property type="entry name" value="Peptidase_M13"/>
</dbReference>
<dbReference type="PROSITE" id="PS51885">
    <property type="entry name" value="NEPRILYSIN"/>
    <property type="match status" value="1"/>
</dbReference>